<accession>A0ACC3D043</accession>
<keyword evidence="1" id="KW-0413">Isomerase</keyword>
<organism evidence="1 2">
    <name type="scientific">Coniosporium uncinatum</name>
    <dbReference type="NCBI Taxonomy" id="93489"/>
    <lineage>
        <taxon>Eukaryota</taxon>
        <taxon>Fungi</taxon>
        <taxon>Dikarya</taxon>
        <taxon>Ascomycota</taxon>
        <taxon>Pezizomycotina</taxon>
        <taxon>Dothideomycetes</taxon>
        <taxon>Dothideomycetes incertae sedis</taxon>
        <taxon>Coniosporium</taxon>
    </lineage>
</organism>
<gene>
    <name evidence="1" type="primary">MRI1_3</name>
    <name evidence="1" type="ORF">LTS18_009902</name>
</gene>
<dbReference type="Proteomes" id="UP001186974">
    <property type="component" value="Unassembled WGS sequence"/>
</dbReference>
<reference evidence="1" key="1">
    <citation type="submission" date="2024-09" db="EMBL/GenBank/DDBJ databases">
        <title>Black Yeasts Isolated from many extreme environments.</title>
        <authorList>
            <person name="Coleine C."/>
            <person name="Stajich J.E."/>
            <person name="Selbmann L."/>
        </authorList>
    </citation>
    <scope>NUCLEOTIDE SEQUENCE</scope>
    <source>
        <strain evidence="1">CCFEE 5737</strain>
    </source>
</reference>
<name>A0ACC3D043_9PEZI</name>
<evidence type="ECO:0000313" key="2">
    <source>
        <dbReference type="Proteomes" id="UP001186974"/>
    </source>
</evidence>
<protein>
    <submittedName>
        <fullName evidence="1">S-methyl-5-thioribose-1-phosphate isomerase</fullName>
    </submittedName>
</protein>
<evidence type="ECO:0000313" key="1">
    <source>
        <dbReference type="EMBL" id="KAK3059858.1"/>
    </source>
</evidence>
<proteinExistence type="predicted"/>
<feature type="non-terminal residue" evidence="1">
    <location>
        <position position="1"/>
    </location>
</feature>
<keyword evidence="2" id="KW-1185">Reference proteome</keyword>
<comment type="caution">
    <text evidence="1">The sequence shown here is derived from an EMBL/GenBank/DDBJ whole genome shotgun (WGS) entry which is preliminary data.</text>
</comment>
<dbReference type="EMBL" id="JAWDJW010009055">
    <property type="protein sequence ID" value="KAK3059858.1"/>
    <property type="molecule type" value="Genomic_DNA"/>
</dbReference>
<sequence>TVSIAANGIDVWNPAFDVTPKDLIDGIVTEVGVVEKNENGNFDLESIFDSGVDGKPSTIGGI</sequence>